<dbReference type="CDD" id="cd10170">
    <property type="entry name" value="ASKHA_NBD_HSP70"/>
    <property type="match status" value="1"/>
</dbReference>
<evidence type="ECO:0000313" key="3">
    <source>
        <dbReference type="EMBL" id="KAF2025630.1"/>
    </source>
</evidence>
<sequence>MFTFGTPSTNTAAYTSIIVGIDFGTTFSGVAWAYSKQPEDIEIVTNWDCVDTQNSDKGKAPTRIAYEKASADTTMDNENMAEWFKLLLLEDGDMDEDTKSSAQIQRAKSLLCEAGKTPVEAVADYLRLLWQHAVLNIERNLGEATVDGLPFKIVCTVPAVWNNAAVGKMRKASKSAGLMARRAAGTATLDFVSEPEAAALATFEDLKYRPNLQVGDIYVVCDAGGGTVDLISYKGKQTRPLQLKECVEGSGQLCGAVFLDQDVEAMIAQRLGDTWDVSRSVKNEVMNSQREHGIKRTFEDQDRIWSINLPWPCVMRGAPPSINLERAHVKDLFENIVSKIRRLVDDQVARVEARESKPPKVRIVLVGGFGSCRYIHKVLILQSSGSKPWTAICRGAVLSALQNSQLRLAVVRSRIVRCNYGVQFTTPFDPAVHEERDKYFNERYQKDYADNQMSWYIKRGDNMSVTRPVRKKWFQSLSCDFPQLSFDFDSDIYACRAHEPPTRLDLTVTKSCILQSDSPVDISAIAMVKNQLGKSYKDLEYEIEMKVFVIIFNGREIGRSHLIPEFEV</sequence>
<comment type="caution">
    <text evidence="3">The sequence shown here is derived from an EMBL/GenBank/DDBJ whole genome shotgun (WGS) entry which is preliminary data.</text>
</comment>
<accession>A0A9P4H0Z6</accession>
<dbReference type="InterPro" id="IPR013126">
    <property type="entry name" value="Hsp_70_fam"/>
</dbReference>
<dbReference type="AlphaFoldDB" id="A0A9P4H0Z6"/>
<dbReference type="PANTHER" id="PTHR14187">
    <property type="entry name" value="ALPHA KINASE/ELONGATION FACTOR 2 KINASE"/>
    <property type="match status" value="1"/>
</dbReference>
<protein>
    <submittedName>
        <fullName evidence="3">Actin-like ATPase domain-containing protein</fullName>
    </submittedName>
</protein>
<dbReference type="InterPro" id="IPR043129">
    <property type="entry name" value="ATPase_NBD"/>
</dbReference>
<dbReference type="SUPFAM" id="SSF53067">
    <property type="entry name" value="Actin-like ATPase domain"/>
    <property type="match status" value="2"/>
</dbReference>
<keyword evidence="1" id="KW-0547">Nucleotide-binding</keyword>
<evidence type="ECO:0000313" key="4">
    <source>
        <dbReference type="Proteomes" id="UP000799777"/>
    </source>
</evidence>
<dbReference type="GO" id="GO:0140662">
    <property type="term" value="F:ATP-dependent protein folding chaperone"/>
    <property type="evidence" value="ECO:0007669"/>
    <property type="project" value="InterPro"/>
</dbReference>
<dbReference type="Pfam" id="PF00012">
    <property type="entry name" value="HSP70"/>
    <property type="match status" value="1"/>
</dbReference>
<name>A0A9P4H0Z6_9PLEO</name>
<dbReference type="PANTHER" id="PTHR14187:SF5">
    <property type="entry name" value="HEAT SHOCK 70 KDA PROTEIN 12A"/>
    <property type="match status" value="1"/>
</dbReference>
<evidence type="ECO:0000256" key="2">
    <source>
        <dbReference type="ARBA" id="ARBA00022840"/>
    </source>
</evidence>
<evidence type="ECO:0000256" key="1">
    <source>
        <dbReference type="ARBA" id="ARBA00022741"/>
    </source>
</evidence>
<dbReference type="Gene3D" id="3.30.420.40">
    <property type="match status" value="1"/>
</dbReference>
<dbReference type="EMBL" id="ML978261">
    <property type="protein sequence ID" value="KAF2025630.1"/>
    <property type="molecule type" value="Genomic_DNA"/>
</dbReference>
<dbReference type="GO" id="GO:0005524">
    <property type="term" value="F:ATP binding"/>
    <property type="evidence" value="ECO:0007669"/>
    <property type="project" value="UniProtKB-KW"/>
</dbReference>
<dbReference type="Proteomes" id="UP000799777">
    <property type="component" value="Unassembled WGS sequence"/>
</dbReference>
<proteinExistence type="predicted"/>
<reference evidence="3" key="1">
    <citation type="journal article" date="2020" name="Stud. Mycol.">
        <title>101 Dothideomycetes genomes: a test case for predicting lifestyles and emergence of pathogens.</title>
        <authorList>
            <person name="Haridas S."/>
            <person name="Albert R."/>
            <person name="Binder M."/>
            <person name="Bloem J."/>
            <person name="Labutti K."/>
            <person name="Salamov A."/>
            <person name="Andreopoulos B."/>
            <person name="Baker S."/>
            <person name="Barry K."/>
            <person name="Bills G."/>
            <person name="Bluhm B."/>
            <person name="Cannon C."/>
            <person name="Castanera R."/>
            <person name="Culley D."/>
            <person name="Daum C."/>
            <person name="Ezra D."/>
            <person name="Gonzalez J."/>
            <person name="Henrissat B."/>
            <person name="Kuo A."/>
            <person name="Liang C."/>
            <person name="Lipzen A."/>
            <person name="Lutzoni F."/>
            <person name="Magnuson J."/>
            <person name="Mondo S."/>
            <person name="Nolan M."/>
            <person name="Ohm R."/>
            <person name="Pangilinan J."/>
            <person name="Park H.-J."/>
            <person name="Ramirez L."/>
            <person name="Alfaro M."/>
            <person name="Sun H."/>
            <person name="Tritt A."/>
            <person name="Yoshinaga Y."/>
            <person name="Zwiers L.-H."/>
            <person name="Turgeon B."/>
            <person name="Goodwin S."/>
            <person name="Spatafora J."/>
            <person name="Crous P."/>
            <person name="Grigoriev I."/>
        </authorList>
    </citation>
    <scope>NUCLEOTIDE SEQUENCE</scope>
    <source>
        <strain evidence="3">CBS 110217</strain>
    </source>
</reference>
<gene>
    <name evidence="3" type="ORF">EK21DRAFT_103819</name>
</gene>
<keyword evidence="2" id="KW-0067">ATP-binding</keyword>
<dbReference type="OrthoDB" id="2963168at2759"/>
<keyword evidence="4" id="KW-1185">Reference proteome</keyword>
<organism evidence="3 4">
    <name type="scientific">Setomelanomma holmii</name>
    <dbReference type="NCBI Taxonomy" id="210430"/>
    <lineage>
        <taxon>Eukaryota</taxon>
        <taxon>Fungi</taxon>
        <taxon>Dikarya</taxon>
        <taxon>Ascomycota</taxon>
        <taxon>Pezizomycotina</taxon>
        <taxon>Dothideomycetes</taxon>
        <taxon>Pleosporomycetidae</taxon>
        <taxon>Pleosporales</taxon>
        <taxon>Pleosporineae</taxon>
        <taxon>Phaeosphaeriaceae</taxon>
        <taxon>Setomelanomma</taxon>
    </lineage>
</organism>